<sequence>MTYVDRTPGEPEAEPVTRAPDKPDTEARSHQWLTPVTGMLAIAAVVVLALTGHNEAALTVGAISGTIVGGTQVTVRRRR</sequence>
<keyword evidence="2" id="KW-0472">Membrane</keyword>
<protein>
    <submittedName>
        <fullName evidence="3">Uncharacterized protein</fullName>
    </submittedName>
</protein>
<evidence type="ECO:0000256" key="1">
    <source>
        <dbReference type="SAM" id="MobiDB-lite"/>
    </source>
</evidence>
<proteinExistence type="predicted"/>
<evidence type="ECO:0000256" key="2">
    <source>
        <dbReference type="SAM" id="Phobius"/>
    </source>
</evidence>
<dbReference type="EMBL" id="JBEYXT010000013">
    <property type="protein sequence ID" value="MEU6800350.1"/>
    <property type="molecule type" value="Genomic_DNA"/>
</dbReference>
<feature type="compositionally biased region" description="Basic and acidic residues" evidence="1">
    <location>
        <begin position="19"/>
        <end position="29"/>
    </location>
</feature>
<reference evidence="3 4" key="1">
    <citation type="submission" date="2024-06" db="EMBL/GenBank/DDBJ databases">
        <title>The Natural Products Discovery Center: Release of the First 8490 Sequenced Strains for Exploring Actinobacteria Biosynthetic Diversity.</title>
        <authorList>
            <person name="Kalkreuter E."/>
            <person name="Kautsar S.A."/>
            <person name="Yang D."/>
            <person name="Bader C.D."/>
            <person name="Teijaro C.N."/>
            <person name="Fluegel L."/>
            <person name="Davis C.M."/>
            <person name="Simpson J.R."/>
            <person name="Lauterbach L."/>
            <person name="Steele A.D."/>
            <person name="Gui C."/>
            <person name="Meng S."/>
            <person name="Li G."/>
            <person name="Viehrig K."/>
            <person name="Ye F."/>
            <person name="Su P."/>
            <person name="Kiefer A.F."/>
            <person name="Nichols A."/>
            <person name="Cepeda A.J."/>
            <person name="Yan W."/>
            <person name="Fan B."/>
            <person name="Jiang Y."/>
            <person name="Adhikari A."/>
            <person name="Zheng C.-J."/>
            <person name="Schuster L."/>
            <person name="Cowan T.M."/>
            <person name="Smanski M.J."/>
            <person name="Chevrette M.G."/>
            <person name="De Carvalho L.P.S."/>
            <person name="Shen B."/>
        </authorList>
    </citation>
    <scope>NUCLEOTIDE SEQUENCE [LARGE SCALE GENOMIC DNA]</scope>
    <source>
        <strain evidence="3 4">NPDC046851</strain>
    </source>
</reference>
<dbReference type="Proteomes" id="UP001551189">
    <property type="component" value="Unassembled WGS sequence"/>
</dbReference>
<organism evidence="3 4">
    <name type="scientific">Streptomyces neyagawaensis</name>
    <dbReference type="NCBI Taxonomy" id="42238"/>
    <lineage>
        <taxon>Bacteria</taxon>
        <taxon>Bacillati</taxon>
        <taxon>Actinomycetota</taxon>
        <taxon>Actinomycetes</taxon>
        <taxon>Kitasatosporales</taxon>
        <taxon>Streptomycetaceae</taxon>
        <taxon>Streptomyces</taxon>
    </lineage>
</organism>
<accession>A0ABV3AT43</accession>
<dbReference type="RefSeq" id="WP_359690957.1">
    <property type="nucleotide sequence ID" value="NZ_JBEYXT010000013.1"/>
</dbReference>
<feature type="region of interest" description="Disordered" evidence="1">
    <location>
        <begin position="1"/>
        <end position="29"/>
    </location>
</feature>
<feature type="transmembrane region" description="Helical" evidence="2">
    <location>
        <begin position="32"/>
        <end position="50"/>
    </location>
</feature>
<keyword evidence="2" id="KW-1133">Transmembrane helix</keyword>
<name>A0ABV3AT43_9ACTN</name>
<comment type="caution">
    <text evidence="3">The sequence shown here is derived from an EMBL/GenBank/DDBJ whole genome shotgun (WGS) entry which is preliminary data.</text>
</comment>
<evidence type="ECO:0000313" key="3">
    <source>
        <dbReference type="EMBL" id="MEU6800350.1"/>
    </source>
</evidence>
<feature type="transmembrane region" description="Helical" evidence="2">
    <location>
        <begin position="56"/>
        <end position="75"/>
    </location>
</feature>
<keyword evidence="2" id="KW-0812">Transmembrane</keyword>
<evidence type="ECO:0000313" key="4">
    <source>
        <dbReference type="Proteomes" id="UP001551189"/>
    </source>
</evidence>
<gene>
    <name evidence="3" type="ORF">ABZ931_04935</name>
</gene>
<keyword evidence="4" id="KW-1185">Reference proteome</keyword>